<organism evidence="7 8">
    <name type="scientific">Halioxenophilus aromaticivorans</name>
    <dbReference type="NCBI Taxonomy" id="1306992"/>
    <lineage>
        <taxon>Bacteria</taxon>
        <taxon>Pseudomonadati</taxon>
        <taxon>Pseudomonadota</taxon>
        <taxon>Gammaproteobacteria</taxon>
        <taxon>Alteromonadales</taxon>
        <taxon>Alteromonadaceae</taxon>
        <taxon>Halioxenophilus</taxon>
    </lineage>
</organism>
<dbReference type="EMBL" id="BAABLX010000023">
    <property type="protein sequence ID" value="GAA4944755.1"/>
    <property type="molecule type" value="Genomic_DNA"/>
</dbReference>
<keyword evidence="5 6" id="KW-0472">Membrane</keyword>
<keyword evidence="3 6" id="KW-0812">Transmembrane</keyword>
<evidence type="ECO:0000256" key="4">
    <source>
        <dbReference type="ARBA" id="ARBA00022989"/>
    </source>
</evidence>
<dbReference type="PANTHER" id="PTHR30086">
    <property type="entry name" value="ARGININE EXPORTER PROTEIN ARGO"/>
    <property type="match status" value="1"/>
</dbReference>
<evidence type="ECO:0000256" key="2">
    <source>
        <dbReference type="ARBA" id="ARBA00022475"/>
    </source>
</evidence>
<comment type="caution">
    <text evidence="7">The sequence shown here is derived from an EMBL/GenBank/DDBJ whole genome shotgun (WGS) entry which is preliminary data.</text>
</comment>
<dbReference type="GO" id="GO:0042970">
    <property type="term" value="F:homoserine transmembrane transporter activity"/>
    <property type="evidence" value="ECO:0007669"/>
    <property type="project" value="TreeGrafter"/>
</dbReference>
<feature type="transmembrane region" description="Helical" evidence="6">
    <location>
        <begin position="47"/>
        <end position="67"/>
    </location>
</feature>
<proteinExistence type="predicted"/>
<feature type="transmembrane region" description="Helical" evidence="6">
    <location>
        <begin position="185"/>
        <end position="203"/>
    </location>
</feature>
<evidence type="ECO:0000256" key="6">
    <source>
        <dbReference type="SAM" id="Phobius"/>
    </source>
</evidence>
<accession>A0AAV3U2Z0</accession>
<reference evidence="8" key="1">
    <citation type="journal article" date="2019" name="Int. J. Syst. Evol. Microbiol.">
        <title>The Global Catalogue of Microorganisms (GCM) 10K type strain sequencing project: providing services to taxonomists for standard genome sequencing and annotation.</title>
        <authorList>
            <consortium name="The Broad Institute Genomics Platform"/>
            <consortium name="The Broad Institute Genome Sequencing Center for Infectious Disease"/>
            <person name="Wu L."/>
            <person name="Ma J."/>
        </authorList>
    </citation>
    <scope>NUCLEOTIDE SEQUENCE [LARGE SCALE GENOMIC DNA]</scope>
    <source>
        <strain evidence="8">JCM 19134</strain>
    </source>
</reference>
<evidence type="ECO:0000313" key="7">
    <source>
        <dbReference type="EMBL" id="GAA4944755.1"/>
    </source>
</evidence>
<dbReference type="RefSeq" id="WP_345422405.1">
    <property type="nucleotide sequence ID" value="NZ_AP031496.1"/>
</dbReference>
<evidence type="ECO:0000256" key="5">
    <source>
        <dbReference type="ARBA" id="ARBA00023136"/>
    </source>
</evidence>
<dbReference type="PANTHER" id="PTHR30086:SF5">
    <property type="entry name" value="HOMOGENTISATE EXPORT PROTEIN"/>
    <property type="match status" value="1"/>
</dbReference>
<comment type="subcellular location">
    <subcellularLocation>
        <location evidence="1">Cell membrane</location>
        <topology evidence="1">Multi-pass membrane protein</topology>
    </subcellularLocation>
</comment>
<evidence type="ECO:0000313" key="8">
    <source>
        <dbReference type="Proteomes" id="UP001409585"/>
    </source>
</evidence>
<feature type="transmembrane region" description="Helical" evidence="6">
    <location>
        <begin position="6"/>
        <end position="26"/>
    </location>
</feature>
<gene>
    <name evidence="7" type="ORF">GCM10025791_24790</name>
</gene>
<protein>
    <submittedName>
        <fullName evidence="7">LysE family translocator</fullName>
    </submittedName>
</protein>
<dbReference type="InterPro" id="IPR001123">
    <property type="entry name" value="LeuE-type"/>
</dbReference>
<keyword evidence="4 6" id="KW-1133">Transmembrane helix</keyword>
<evidence type="ECO:0000256" key="1">
    <source>
        <dbReference type="ARBA" id="ARBA00004651"/>
    </source>
</evidence>
<keyword evidence="8" id="KW-1185">Reference proteome</keyword>
<dbReference type="GO" id="GO:0005886">
    <property type="term" value="C:plasma membrane"/>
    <property type="evidence" value="ECO:0007669"/>
    <property type="project" value="UniProtKB-SubCell"/>
</dbReference>
<dbReference type="AlphaFoldDB" id="A0AAV3U2Z0"/>
<evidence type="ECO:0000256" key="3">
    <source>
        <dbReference type="ARBA" id="ARBA00022692"/>
    </source>
</evidence>
<dbReference type="PIRSF" id="PIRSF006324">
    <property type="entry name" value="LeuE"/>
    <property type="match status" value="1"/>
</dbReference>
<feature type="transmembrane region" description="Helical" evidence="6">
    <location>
        <begin position="144"/>
        <end position="165"/>
    </location>
</feature>
<sequence length="204" mass="22291">MELSVVFAFIGTIFLVSVSPGLCMTLSMSLGIRLGVRKTLWMMLGELLGVASVTTAAIVGVAALLLADPLVFTVFKWLGAAYLFYMGWQTWQAEPTPPEQIATGATHSRLALASQGFITAVSNPKAWAFLAALMPPFINQDAPLLPQMLIFLGIILIVEFMCLLLYAQGGRAFNRFLHKRGKAQWLTKVSGALMFFVGVWLLFS</sequence>
<name>A0AAV3U2Z0_9ALTE</name>
<keyword evidence="2" id="KW-1003">Cell membrane</keyword>
<dbReference type="Pfam" id="PF01810">
    <property type="entry name" value="LysE"/>
    <property type="match status" value="1"/>
</dbReference>
<dbReference type="Proteomes" id="UP001409585">
    <property type="component" value="Unassembled WGS sequence"/>
</dbReference>